<dbReference type="OrthoDB" id="248606at2759"/>
<keyword evidence="2" id="KW-1133">Transmembrane helix</keyword>
<feature type="signal peptide" evidence="3">
    <location>
        <begin position="1"/>
        <end position="19"/>
    </location>
</feature>
<accession>A0A061J497</accession>
<organism evidence="4 5">
    <name type="scientific">Trypanosoma rangeli SC58</name>
    <dbReference type="NCBI Taxonomy" id="429131"/>
    <lineage>
        <taxon>Eukaryota</taxon>
        <taxon>Discoba</taxon>
        <taxon>Euglenozoa</taxon>
        <taxon>Kinetoplastea</taxon>
        <taxon>Metakinetoplastina</taxon>
        <taxon>Trypanosomatida</taxon>
        <taxon>Trypanosomatidae</taxon>
        <taxon>Trypanosoma</taxon>
        <taxon>Herpetosoma</taxon>
    </lineage>
</organism>
<gene>
    <name evidence="4" type="ORF">TRSC58_03326</name>
</gene>
<feature type="region of interest" description="Disordered" evidence="1">
    <location>
        <begin position="227"/>
        <end position="256"/>
    </location>
</feature>
<evidence type="ECO:0000256" key="3">
    <source>
        <dbReference type="SAM" id="SignalP"/>
    </source>
</evidence>
<sequence length="256" mass="28817">MRIILALFFWRSCNSGVESEVAMKHGMTFVRSVVPSGTGFLSVLLIGLYLVALCFSWVNYSTYFCLHLGLYGEEFVAAYLAFCIIGTLVYALFSSVLWLRAAVYVFRPSHQAWIITTGVSAMFFSKDLPFFVLESTAVAQHGWRNGFQGFCFIVQLCFFVLPFIVTWLAFIWFVTSFVELQWGNSAVQARVSLDEALAKPAPLSPPPLMLQETSYGRDKNLTFLARASDPRQASDVSEHGPSRMSQEYRRGPGLYI</sequence>
<feature type="transmembrane region" description="Helical" evidence="2">
    <location>
        <begin position="39"/>
        <end position="63"/>
    </location>
</feature>
<feature type="compositionally biased region" description="Basic and acidic residues" evidence="1">
    <location>
        <begin position="236"/>
        <end position="250"/>
    </location>
</feature>
<evidence type="ECO:0000256" key="1">
    <source>
        <dbReference type="SAM" id="MobiDB-lite"/>
    </source>
</evidence>
<protein>
    <submittedName>
        <fullName evidence="4">Uncharacterized protein</fullName>
    </submittedName>
</protein>
<dbReference type="EMBL" id="AUPL01003326">
    <property type="protein sequence ID" value="ESL08961.1"/>
    <property type="molecule type" value="Genomic_DNA"/>
</dbReference>
<comment type="caution">
    <text evidence="4">The sequence shown here is derived from an EMBL/GenBank/DDBJ whole genome shotgun (WGS) entry which is preliminary data.</text>
</comment>
<keyword evidence="5" id="KW-1185">Reference proteome</keyword>
<dbReference type="Proteomes" id="UP000031737">
    <property type="component" value="Unassembled WGS sequence"/>
</dbReference>
<evidence type="ECO:0000313" key="4">
    <source>
        <dbReference type="EMBL" id="ESL08961.1"/>
    </source>
</evidence>
<feature type="transmembrane region" description="Helical" evidence="2">
    <location>
        <begin position="75"/>
        <end position="99"/>
    </location>
</feature>
<evidence type="ECO:0000313" key="5">
    <source>
        <dbReference type="Proteomes" id="UP000031737"/>
    </source>
</evidence>
<evidence type="ECO:0000256" key="2">
    <source>
        <dbReference type="SAM" id="Phobius"/>
    </source>
</evidence>
<keyword evidence="2" id="KW-0812">Transmembrane</keyword>
<feature type="chain" id="PRO_5001605166" evidence="3">
    <location>
        <begin position="20"/>
        <end position="256"/>
    </location>
</feature>
<proteinExistence type="predicted"/>
<name>A0A061J497_TRYRA</name>
<dbReference type="AlphaFoldDB" id="A0A061J497"/>
<dbReference type="VEuPathDB" id="TriTrypDB:TRSC58_03326"/>
<reference evidence="4 5" key="1">
    <citation type="submission" date="2013-07" db="EMBL/GenBank/DDBJ databases">
        <authorList>
            <person name="Stoco P.H."/>
            <person name="Wagner G."/>
            <person name="Gerber A."/>
            <person name="Zaha A."/>
            <person name="Thompson C."/>
            <person name="Bartholomeu D.C."/>
            <person name="Luckemeyer D.D."/>
            <person name="Bahia D."/>
            <person name="Loreto E."/>
            <person name="Prestes E.B."/>
            <person name="Lima F.M."/>
            <person name="Rodrigues-Luiz G."/>
            <person name="Vallejo G.A."/>
            <person name="Filho J.F."/>
            <person name="Monteiro K.M."/>
            <person name="Tyler K.M."/>
            <person name="de Almeida L.G."/>
            <person name="Ortiz M.F."/>
            <person name="Siervo M.A."/>
            <person name="de Moraes M.H."/>
            <person name="Cunha O.L."/>
            <person name="Mendonca-Neto R."/>
            <person name="Silva R."/>
            <person name="Teixeira S.M."/>
            <person name="Murta S.M."/>
            <person name="Sincero T.C."/>
            <person name="Mendes T.A."/>
            <person name="Urmenyi T.P."/>
            <person name="Silva V.G."/>
            <person name="da Rocha W.D."/>
            <person name="Andersson B."/>
            <person name="Romanha A.J."/>
            <person name="Steindel M."/>
            <person name="de Vasconcelos A.T."/>
            <person name="Grisard E.C."/>
        </authorList>
    </citation>
    <scope>NUCLEOTIDE SEQUENCE [LARGE SCALE GENOMIC DNA]</scope>
    <source>
        <strain evidence="4 5">SC58</strain>
    </source>
</reference>
<feature type="transmembrane region" description="Helical" evidence="2">
    <location>
        <begin position="152"/>
        <end position="174"/>
    </location>
</feature>
<keyword evidence="3" id="KW-0732">Signal</keyword>
<keyword evidence="2" id="KW-0472">Membrane</keyword>